<evidence type="ECO:0000313" key="3">
    <source>
        <dbReference type="EMBL" id="OBQ45261.1"/>
    </source>
</evidence>
<protein>
    <recommendedName>
        <fullName evidence="5">Phage infection protein</fullName>
    </recommendedName>
</protein>
<evidence type="ECO:0000313" key="4">
    <source>
        <dbReference type="Proteomes" id="UP000092093"/>
    </source>
</evidence>
<feature type="chain" id="PRO_5008600415" description="Phage infection protein" evidence="2">
    <location>
        <begin position="24"/>
        <end position="107"/>
    </location>
</feature>
<feature type="region of interest" description="Disordered" evidence="1">
    <location>
        <begin position="31"/>
        <end position="107"/>
    </location>
</feature>
<dbReference type="PATRIC" id="fig|1710896.3.peg.6356"/>
<evidence type="ECO:0008006" key="5">
    <source>
        <dbReference type="Google" id="ProtNLM"/>
    </source>
</evidence>
<evidence type="ECO:0000256" key="1">
    <source>
        <dbReference type="SAM" id="MobiDB-lite"/>
    </source>
</evidence>
<evidence type="ECO:0000256" key="2">
    <source>
        <dbReference type="SAM" id="SignalP"/>
    </source>
</evidence>
<feature type="compositionally biased region" description="Polar residues" evidence="1">
    <location>
        <begin position="31"/>
        <end position="48"/>
    </location>
</feature>
<keyword evidence="2" id="KW-0732">Signal</keyword>
<feature type="compositionally biased region" description="Polar residues" evidence="1">
    <location>
        <begin position="71"/>
        <end position="95"/>
    </location>
</feature>
<comment type="caution">
    <text evidence="3">The sequence shown here is derived from an EMBL/GenBank/DDBJ whole genome shotgun (WGS) entry which is preliminary data.</text>
</comment>
<feature type="signal peptide" evidence="2">
    <location>
        <begin position="1"/>
        <end position="23"/>
    </location>
</feature>
<dbReference type="Proteomes" id="UP000092093">
    <property type="component" value="Unassembled WGS sequence"/>
</dbReference>
<name>A0A1B7X7A6_APHFL</name>
<accession>A0A1B7X7A6</accession>
<dbReference type="AlphaFoldDB" id="A0A1B7X7A6"/>
<feature type="compositionally biased region" description="Basic and acidic residues" evidence="1">
    <location>
        <begin position="96"/>
        <end position="107"/>
    </location>
</feature>
<sequence length="107" mass="11474">MNKLILALLTVGAIATAAIPANADEIGNVQTSDQNSVITGTGNVTNQRVDQRGQVNRKVNRSGDGVPGDSANIQDARQNSDVLGDGNLTNQQTRQGYKEKRTLRDRQ</sequence>
<proteinExistence type="predicted"/>
<dbReference type="EMBL" id="LJOW01000006">
    <property type="protein sequence ID" value="OBQ45261.1"/>
    <property type="molecule type" value="Genomic_DNA"/>
</dbReference>
<organism evidence="3 4">
    <name type="scientific">Aphanizomenon flos-aquae WA102</name>
    <dbReference type="NCBI Taxonomy" id="1710896"/>
    <lineage>
        <taxon>Bacteria</taxon>
        <taxon>Bacillati</taxon>
        <taxon>Cyanobacteriota</taxon>
        <taxon>Cyanophyceae</taxon>
        <taxon>Nostocales</taxon>
        <taxon>Aphanizomenonaceae</taxon>
        <taxon>Aphanizomenon</taxon>
    </lineage>
</organism>
<reference evidence="3 4" key="1">
    <citation type="submission" date="2015-09" db="EMBL/GenBank/DDBJ databases">
        <title>Aphanizomenon flos-aquae WA102.</title>
        <authorList>
            <person name="Driscoll C."/>
        </authorList>
    </citation>
    <scope>NUCLEOTIDE SEQUENCE [LARGE SCALE GENOMIC DNA]</scope>
    <source>
        <strain evidence="3">WA102</strain>
    </source>
</reference>
<gene>
    <name evidence="3" type="ORF">AN484_02710</name>
</gene>